<feature type="compositionally biased region" description="Basic and acidic residues" evidence="1">
    <location>
        <begin position="192"/>
        <end position="210"/>
    </location>
</feature>
<evidence type="ECO:0000313" key="2">
    <source>
        <dbReference type="EMBL" id="EYC29516.1"/>
    </source>
</evidence>
<dbReference type="OrthoDB" id="5870726at2759"/>
<accession>A0A016VQD4</accession>
<proteinExistence type="predicted"/>
<name>A0A016VQD4_9BILA</name>
<keyword evidence="3" id="KW-1185">Reference proteome</keyword>
<feature type="compositionally biased region" description="Basic and acidic residues" evidence="1">
    <location>
        <begin position="120"/>
        <end position="129"/>
    </location>
</feature>
<evidence type="ECO:0000256" key="1">
    <source>
        <dbReference type="SAM" id="MobiDB-lite"/>
    </source>
</evidence>
<dbReference type="Proteomes" id="UP000024635">
    <property type="component" value="Unassembled WGS sequence"/>
</dbReference>
<gene>
    <name evidence="2" type="primary">Acey_s0006.g3015</name>
    <name evidence="2" type="ORF">Y032_0006g3015</name>
</gene>
<reference evidence="3" key="1">
    <citation type="journal article" date="2015" name="Nat. Genet.">
        <title>The genome and transcriptome of the zoonotic hookworm Ancylostoma ceylanicum identify infection-specific gene families.</title>
        <authorList>
            <person name="Schwarz E.M."/>
            <person name="Hu Y."/>
            <person name="Antoshechkin I."/>
            <person name="Miller M.M."/>
            <person name="Sternberg P.W."/>
            <person name="Aroian R.V."/>
        </authorList>
    </citation>
    <scope>NUCLEOTIDE SEQUENCE</scope>
    <source>
        <strain evidence="3">HY135</strain>
    </source>
</reference>
<dbReference type="EMBL" id="JARK01001342">
    <property type="protein sequence ID" value="EYC29516.1"/>
    <property type="molecule type" value="Genomic_DNA"/>
</dbReference>
<comment type="caution">
    <text evidence="2">The sequence shown here is derived from an EMBL/GenBank/DDBJ whole genome shotgun (WGS) entry which is preliminary data.</text>
</comment>
<feature type="compositionally biased region" description="Basic residues" evidence="1">
    <location>
        <begin position="174"/>
        <end position="191"/>
    </location>
</feature>
<evidence type="ECO:0000313" key="3">
    <source>
        <dbReference type="Proteomes" id="UP000024635"/>
    </source>
</evidence>
<sequence>MLPGSLQDLDKLDASRKVVPRPPTLPRNREEDDVLLDRVPLPLDTDEIAPGPKSGETLDHRPSRPFSSLVDEIITSSGGAREGVATLKPSRPPQSGFVMTAPEPESPQAKPMGHGGHVTAENRGEEQPKKPPSPFRVIRRLQRRVRRASDPNEENPFEDIATRAPPRDQVQLQRIRKILRKTRHKKRKHHFLTRDDIYDPQRNAREKMTREDMRKLREELALKPLSAEVGDDHGGSDFTETAPKETISERHLRRPQVAPTEEKFDTDLRTTPAPSHMARTTPTPLDMPTLVPTVDRAPRLPNNPFSELDISKPTVVHLPIPPEIDENFER</sequence>
<organism evidence="2 3">
    <name type="scientific">Ancylostoma ceylanicum</name>
    <dbReference type="NCBI Taxonomy" id="53326"/>
    <lineage>
        <taxon>Eukaryota</taxon>
        <taxon>Metazoa</taxon>
        <taxon>Ecdysozoa</taxon>
        <taxon>Nematoda</taxon>
        <taxon>Chromadorea</taxon>
        <taxon>Rhabditida</taxon>
        <taxon>Rhabditina</taxon>
        <taxon>Rhabditomorpha</taxon>
        <taxon>Strongyloidea</taxon>
        <taxon>Ancylostomatidae</taxon>
        <taxon>Ancylostomatinae</taxon>
        <taxon>Ancylostoma</taxon>
    </lineage>
</organism>
<protein>
    <submittedName>
        <fullName evidence="2">Uncharacterized protein</fullName>
    </submittedName>
</protein>
<feature type="compositionally biased region" description="Basic residues" evidence="1">
    <location>
        <begin position="137"/>
        <end position="146"/>
    </location>
</feature>
<feature type="region of interest" description="Disordered" evidence="1">
    <location>
        <begin position="1"/>
        <end position="210"/>
    </location>
</feature>
<dbReference type="AlphaFoldDB" id="A0A016VQD4"/>
<feature type="region of interest" description="Disordered" evidence="1">
    <location>
        <begin position="223"/>
        <end position="309"/>
    </location>
</feature>